<name>A0A4Y2M619_ARAVE</name>
<protein>
    <submittedName>
        <fullName evidence="1">Uncharacterized protein</fullName>
    </submittedName>
</protein>
<dbReference type="Proteomes" id="UP000499080">
    <property type="component" value="Unassembled WGS sequence"/>
</dbReference>
<sequence>MFVRQDYFAYFKVKIGDQDRSWAIHKVCKQCVDSLRMWTKGSRDKFPFGIPMIWREPRDHSSDCYFSIVETSGYNKKKKCKIEYPSLPSEIRPVPHSAEIRVPVFKELPSLEIQEYESVEDQSDPKDEDFEIEDDSIRKGFEQHELNDLALSEKLFASKLHAKNVLVKGAKVFYFRSREISFLQHFRSYDGFVYCHTIHSLMEELGISAYKGTEWRLFIDISKRSLKCVLLQNGNLFGAVPIGHKVVCVKNMKT</sequence>
<evidence type="ECO:0000313" key="2">
    <source>
        <dbReference type="Proteomes" id="UP000499080"/>
    </source>
</evidence>
<reference evidence="1 2" key="1">
    <citation type="journal article" date="2019" name="Sci. Rep.">
        <title>Orb-weaving spider Araneus ventricosus genome elucidates the spidroin gene catalogue.</title>
        <authorList>
            <person name="Kono N."/>
            <person name="Nakamura H."/>
            <person name="Ohtoshi R."/>
            <person name="Moran D.A.P."/>
            <person name="Shinohara A."/>
            <person name="Yoshida Y."/>
            <person name="Fujiwara M."/>
            <person name="Mori M."/>
            <person name="Tomita M."/>
            <person name="Arakawa K."/>
        </authorList>
    </citation>
    <scope>NUCLEOTIDE SEQUENCE [LARGE SCALE GENOMIC DNA]</scope>
</reference>
<proteinExistence type="predicted"/>
<comment type="caution">
    <text evidence="1">The sequence shown here is derived from an EMBL/GenBank/DDBJ whole genome shotgun (WGS) entry which is preliminary data.</text>
</comment>
<dbReference type="OrthoDB" id="8063408at2759"/>
<dbReference type="AlphaFoldDB" id="A0A4Y2M619"/>
<evidence type="ECO:0000313" key="1">
    <source>
        <dbReference type="EMBL" id="GBN22004.1"/>
    </source>
</evidence>
<dbReference type="EMBL" id="BGPR01006806">
    <property type="protein sequence ID" value="GBN22004.1"/>
    <property type="molecule type" value="Genomic_DNA"/>
</dbReference>
<dbReference type="PANTHER" id="PTHR46114:SF1">
    <property type="entry name" value="ZAD DOMAIN-CONTAINING PROTEIN"/>
    <property type="match status" value="1"/>
</dbReference>
<accession>A0A4Y2M619</accession>
<organism evidence="1 2">
    <name type="scientific">Araneus ventricosus</name>
    <name type="common">Orbweaver spider</name>
    <name type="synonym">Epeira ventricosa</name>
    <dbReference type="NCBI Taxonomy" id="182803"/>
    <lineage>
        <taxon>Eukaryota</taxon>
        <taxon>Metazoa</taxon>
        <taxon>Ecdysozoa</taxon>
        <taxon>Arthropoda</taxon>
        <taxon>Chelicerata</taxon>
        <taxon>Arachnida</taxon>
        <taxon>Araneae</taxon>
        <taxon>Araneomorphae</taxon>
        <taxon>Entelegynae</taxon>
        <taxon>Araneoidea</taxon>
        <taxon>Araneidae</taxon>
        <taxon>Araneus</taxon>
    </lineage>
</organism>
<keyword evidence="2" id="KW-1185">Reference proteome</keyword>
<dbReference type="PANTHER" id="PTHR46114">
    <property type="entry name" value="APPLE DOMAIN-CONTAINING PROTEIN"/>
    <property type="match status" value="1"/>
</dbReference>
<gene>
    <name evidence="1" type="ORF">AVEN_175745_1</name>
</gene>